<accession>A0A2T6CCX3</accession>
<organism evidence="8 9">
    <name type="scientific">Sulfitobacter mediterraneus</name>
    <dbReference type="NCBI Taxonomy" id="83219"/>
    <lineage>
        <taxon>Bacteria</taxon>
        <taxon>Pseudomonadati</taxon>
        <taxon>Pseudomonadota</taxon>
        <taxon>Alphaproteobacteria</taxon>
        <taxon>Rhodobacterales</taxon>
        <taxon>Roseobacteraceae</taxon>
        <taxon>Sulfitobacter</taxon>
    </lineage>
</organism>
<evidence type="ECO:0000256" key="3">
    <source>
        <dbReference type="ARBA" id="ARBA00022759"/>
    </source>
</evidence>
<dbReference type="Pfam" id="PF03755">
    <property type="entry name" value="YicC-like_N"/>
    <property type="match status" value="1"/>
</dbReference>
<dbReference type="Proteomes" id="UP000244092">
    <property type="component" value="Unassembled WGS sequence"/>
</dbReference>
<dbReference type="GO" id="GO:0004521">
    <property type="term" value="F:RNA endonuclease activity"/>
    <property type="evidence" value="ECO:0007669"/>
    <property type="project" value="InterPro"/>
</dbReference>
<keyword evidence="3" id="KW-0255">Endonuclease</keyword>
<name>A0A2T6CCX3_9RHOB</name>
<sequence>MMIRSMTGFASATGAHAPFSWSWELRAVNGKGLDLRLRVPDWVDGLEAGLRKTLGGAAARGNVTCNLRLTREEGGSTLEINEDQLHVVLNALHQIEARAMDANVSLAPSKATDIVTMRGVLEQASHEDDGAALCKVLLADFAAVLNDFNAMRSSEGAALAEVLAGQLAEVEALTKEAAEAAALRADEMQDTLRRNLAKVMDNADGADADRVAQELALIAVKSDITEEIDRLGAHVTAARDLLAEGGPVGRKLDFLMQEFNREANTLCSKAQNTGLTRIGLALKAVIDQMREQVQNVE</sequence>
<reference evidence="8 9" key="1">
    <citation type="submission" date="2018-04" db="EMBL/GenBank/DDBJ databases">
        <title>Genomic Encyclopedia of Archaeal and Bacterial Type Strains, Phase II (KMG-II): from individual species to whole genera.</title>
        <authorList>
            <person name="Goeker M."/>
        </authorList>
    </citation>
    <scope>NUCLEOTIDE SEQUENCE [LARGE SCALE GENOMIC DNA]</scope>
    <source>
        <strain evidence="8 9">DSM 12244</strain>
    </source>
</reference>
<protein>
    <submittedName>
        <fullName evidence="8">Uncharacterized protein (TIGR00255 family)</fullName>
    </submittedName>
</protein>
<evidence type="ECO:0000313" key="8">
    <source>
        <dbReference type="EMBL" id="PTX73360.1"/>
    </source>
</evidence>
<dbReference type="InterPro" id="IPR013551">
    <property type="entry name" value="YicC-like_C"/>
</dbReference>
<dbReference type="EMBL" id="QBKU01000007">
    <property type="protein sequence ID" value="PTX73360.1"/>
    <property type="molecule type" value="Genomic_DNA"/>
</dbReference>
<dbReference type="PANTHER" id="PTHR30636:SF3">
    <property type="entry name" value="UPF0701 PROTEIN YICC"/>
    <property type="match status" value="1"/>
</dbReference>
<dbReference type="InterPro" id="IPR013527">
    <property type="entry name" value="YicC-like_N"/>
</dbReference>
<comment type="caution">
    <text evidence="8">The sequence shown here is derived from an EMBL/GenBank/DDBJ whole genome shotgun (WGS) entry which is preliminary data.</text>
</comment>
<gene>
    <name evidence="8" type="ORF">C8N31_10760</name>
</gene>
<evidence type="ECO:0000259" key="7">
    <source>
        <dbReference type="Pfam" id="PF08340"/>
    </source>
</evidence>
<feature type="domain" description="Endoribonuclease YicC-like C-terminal" evidence="7">
    <location>
        <begin position="182"/>
        <end position="297"/>
    </location>
</feature>
<keyword evidence="2" id="KW-0540">Nuclease</keyword>
<dbReference type="GO" id="GO:0016787">
    <property type="term" value="F:hydrolase activity"/>
    <property type="evidence" value="ECO:0007669"/>
    <property type="project" value="UniProtKB-KW"/>
</dbReference>
<evidence type="ECO:0000313" key="9">
    <source>
        <dbReference type="Proteomes" id="UP000244092"/>
    </source>
</evidence>
<evidence type="ECO:0000256" key="2">
    <source>
        <dbReference type="ARBA" id="ARBA00022722"/>
    </source>
</evidence>
<evidence type="ECO:0000256" key="4">
    <source>
        <dbReference type="ARBA" id="ARBA00022801"/>
    </source>
</evidence>
<evidence type="ECO:0000256" key="1">
    <source>
        <dbReference type="ARBA" id="ARBA00001968"/>
    </source>
</evidence>
<evidence type="ECO:0000256" key="5">
    <source>
        <dbReference type="ARBA" id="ARBA00035648"/>
    </source>
</evidence>
<dbReference type="InterPro" id="IPR005229">
    <property type="entry name" value="YicC/YloC-like"/>
</dbReference>
<proteinExistence type="inferred from homology"/>
<feature type="domain" description="Endoribonuclease YicC-like N-terminal" evidence="6">
    <location>
        <begin position="3"/>
        <end position="160"/>
    </location>
</feature>
<dbReference type="PANTHER" id="PTHR30636">
    <property type="entry name" value="UPF0701 PROTEIN YICC"/>
    <property type="match status" value="1"/>
</dbReference>
<comment type="similarity">
    <text evidence="5">Belongs to the YicC/YloC family.</text>
</comment>
<dbReference type="Pfam" id="PF08340">
    <property type="entry name" value="YicC-like_C"/>
    <property type="match status" value="1"/>
</dbReference>
<comment type="cofactor">
    <cofactor evidence="1">
        <name>a divalent metal cation</name>
        <dbReference type="ChEBI" id="CHEBI:60240"/>
    </cofactor>
</comment>
<dbReference type="AlphaFoldDB" id="A0A2T6CCX3"/>
<dbReference type="NCBIfam" id="TIGR00255">
    <property type="entry name" value="YicC/YloC family endoribonuclease"/>
    <property type="match status" value="1"/>
</dbReference>
<keyword evidence="4" id="KW-0378">Hydrolase</keyword>
<evidence type="ECO:0000259" key="6">
    <source>
        <dbReference type="Pfam" id="PF03755"/>
    </source>
</evidence>